<dbReference type="Pfam" id="PF00271">
    <property type="entry name" value="Helicase_C"/>
    <property type="match status" value="1"/>
</dbReference>
<dbReference type="GO" id="GO:0005524">
    <property type="term" value="F:ATP binding"/>
    <property type="evidence" value="ECO:0007669"/>
    <property type="project" value="UniProtKB-KW"/>
</dbReference>
<keyword evidence="2" id="KW-0547">Nucleotide-binding</keyword>
<dbReference type="Proteomes" id="UP000184330">
    <property type="component" value="Unassembled WGS sequence"/>
</dbReference>
<dbReference type="AlphaFoldDB" id="A0A1L7WCQ5"/>
<dbReference type="InterPro" id="IPR011545">
    <property type="entry name" value="DEAD/DEAH_box_helicase_dom"/>
</dbReference>
<dbReference type="Pfam" id="PF07717">
    <property type="entry name" value="OB_NTP_bind"/>
    <property type="match status" value="1"/>
</dbReference>
<proteinExistence type="predicted"/>
<gene>
    <name evidence="10" type="ORF">PAC_00429</name>
</gene>
<evidence type="ECO:0000256" key="1">
    <source>
        <dbReference type="ARBA" id="ARBA00012552"/>
    </source>
</evidence>
<dbReference type="SMART" id="SM00487">
    <property type="entry name" value="DEXDc"/>
    <property type="match status" value="1"/>
</dbReference>
<dbReference type="PROSITE" id="PS51194">
    <property type="entry name" value="HELICASE_CTER"/>
    <property type="match status" value="1"/>
</dbReference>
<evidence type="ECO:0000256" key="7">
    <source>
        <dbReference type="SAM" id="MobiDB-lite"/>
    </source>
</evidence>
<keyword evidence="11" id="KW-1185">Reference proteome</keyword>
<dbReference type="InterPro" id="IPR002464">
    <property type="entry name" value="DNA/RNA_helicase_DEAH_CS"/>
</dbReference>
<dbReference type="InterPro" id="IPR011709">
    <property type="entry name" value="DEAD-box_helicase_OB_fold"/>
</dbReference>
<dbReference type="GO" id="GO:0016787">
    <property type="term" value="F:hydrolase activity"/>
    <property type="evidence" value="ECO:0007669"/>
    <property type="project" value="UniProtKB-KW"/>
</dbReference>
<dbReference type="GO" id="GO:0045943">
    <property type="term" value="P:positive regulation of transcription by RNA polymerase I"/>
    <property type="evidence" value="ECO:0007669"/>
    <property type="project" value="TreeGrafter"/>
</dbReference>
<dbReference type="Pfam" id="PF00270">
    <property type="entry name" value="DEAD"/>
    <property type="match status" value="1"/>
</dbReference>
<evidence type="ECO:0000256" key="2">
    <source>
        <dbReference type="ARBA" id="ARBA00022741"/>
    </source>
</evidence>
<feature type="compositionally biased region" description="Polar residues" evidence="7">
    <location>
        <begin position="103"/>
        <end position="113"/>
    </location>
</feature>
<evidence type="ECO:0000256" key="5">
    <source>
        <dbReference type="ARBA" id="ARBA00022840"/>
    </source>
</evidence>
<evidence type="ECO:0000313" key="10">
    <source>
        <dbReference type="EMBL" id="CZR50556.1"/>
    </source>
</evidence>
<organism evidence="10 11">
    <name type="scientific">Phialocephala subalpina</name>
    <dbReference type="NCBI Taxonomy" id="576137"/>
    <lineage>
        <taxon>Eukaryota</taxon>
        <taxon>Fungi</taxon>
        <taxon>Dikarya</taxon>
        <taxon>Ascomycota</taxon>
        <taxon>Pezizomycotina</taxon>
        <taxon>Leotiomycetes</taxon>
        <taxon>Helotiales</taxon>
        <taxon>Mollisiaceae</taxon>
        <taxon>Phialocephala</taxon>
        <taxon>Phialocephala fortinii species complex</taxon>
    </lineage>
</organism>
<dbReference type="EC" id="3.6.4.13" evidence="1"/>
<dbReference type="GO" id="GO:1990904">
    <property type="term" value="C:ribonucleoprotein complex"/>
    <property type="evidence" value="ECO:0007669"/>
    <property type="project" value="UniProtKB-ARBA"/>
</dbReference>
<dbReference type="GO" id="GO:0003724">
    <property type="term" value="F:RNA helicase activity"/>
    <property type="evidence" value="ECO:0007669"/>
    <property type="project" value="UniProtKB-EC"/>
</dbReference>
<dbReference type="EMBL" id="FJOG01000001">
    <property type="protein sequence ID" value="CZR50556.1"/>
    <property type="molecule type" value="Genomic_DNA"/>
</dbReference>
<evidence type="ECO:0000256" key="6">
    <source>
        <dbReference type="ARBA" id="ARBA00047984"/>
    </source>
</evidence>
<evidence type="ECO:0000259" key="9">
    <source>
        <dbReference type="PROSITE" id="PS51194"/>
    </source>
</evidence>
<dbReference type="Pfam" id="PF04408">
    <property type="entry name" value="WHD_HA2"/>
    <property type="match status" value="1"/>
</dbReference>
<dbReference type="PROSITE" id="PS51192">
    <property type="entry name" value="HELICASE_ATP_BIND_1"/>
    <property type="match status" value="1"/>
</dbReference>
<dbReference type="InterPro" id="IPR048333">
    <property type="entry name" value="HA2_WH"/>
</dbReference>
<dbReference type="CDD" id="cd18791">
    <property type="entry name" value="SF2_C_RHA"/>
    <property type="match status" value="1"/>
</dbReference>
<feature type="compositionally biased region" description="Basic and acidic residues" evidence="7">
    <location>
        <begin position="42"/>
        <end position="67"/>
    </location>
</feature>
<dbReference type="STRING" id="576137.A0A1L7WCQ5"/>
<dbReference type="OrthoDB" id="10253254at2759"/>
<evidence type="ECO:0000256" key="3">
    <source>
        <dbReference type="ARBA" id="ARBA00022801"/>
    </source>
</evidence>
<dbReference type="SUPFAM" id="SSF52540">
    <property type="entry name" value="P-loop containing nucleoside triphosphate hydrolases"/>
    <property type="match status" value="1"/>
</dbReference>
<feature type="compositionally biased region" description="Polar residues" evidence="7">
    <location>
        <begin position="14"/>
        <end position="27"/>
    </location>
</feature>
<feature type="domain" description="Helicase ATP-binding" evidence="8">
    <location>
        <begin position="160"/>
        <end position="351"/>
    </location>
</feature>
<dbReference type="Gene3D" id="3.40.50.300">
    <property type="entry name" value="P-loop containing nucleotide triphosphate hydrolases"/>
    <property type="match status" value="2"/>
</dbReference>
<evidence type="ECO:0000313" key="11">
    <source>
        <dbReference type="Proteomes" id="UP000184330"/>
    </source>
</evidence>
<feature type="region of interest" description="Disordered" evidence="7">
    <location>
        <begin position="370"/>
        <end position="425"/>
    </location>
</feature>
<dbReference type="InterPro" id="IPR007502">
    <property type="entry name" value="Helicase-assoc_dom"/>
</dbReference>
<feature type="compositionally biased region" description="Basic and acidic residues" evidence="7">
    <location>
        <begin position="1"/>
        <end position="11"/>
    </location>
</feature>
<dbReference type="Pfam" id="PF21010">
    <property type="entry name" value="HA2_C"/>
    <property type="match status" value="1"/>
</dbReference>
<keyword evidence="4 10" id="KW-0347">Helicase</keyword>
<evidence type="ECO:0000259" key="8">
    <source>
        <dbReference type="PROSITE" id="PS51192"/>
    </source>
</evidence>
<feature type="domain" description="Helicase C-terminal" evidence="9">
    <location>
        <begin position="475"/>
        <end position="652"/>
    </location>
</feature>
<keyword evidence="3" id="KW-0378">Hydrolase</keyword>
<protein>
    <recommendedName>
        <fullName evidence="1">RNA helicase</fullName>
        <ecNumber evidence="1">3.6.4.13</ecNumber>
    </recommendedName>
</protein>
<dbReference type="PANTHER" id="PTHR18934">
    <property type="entry name" value="ATP-DEPENDENT RNA HELICASE"/>
    <property type="match status" value="1"/>
</dbReference>
<sequence>MPEKVHFKFGDDTLTPSLKAQQSTSKQPPKPATTGLTNGVKRLRDGSSKAEVSRKEARTPKHADVRGPVKSGGSASNGPPLRAISNGISSKLMAGNRLGIHTSSAKSAKNGAQNALRPKGAGLDKFGDGKSNSSNLRSVAARLEKARESLPIWSKRLDIRYALRVNDILLINGETGSGKSTQVPQYLYKEPWCKREKVKVEVGGKSEEVFVGGMIAITQPRRVAAMTLAQRVAREMGSPLQKGATSGEVGYSVRFESVVPPGTKIKFVTEGMLLQEMLHDPNLRKYSAIIVDEIHERSVDVDLITGFLRTLLHSDKAGRGGVPLKVVVMSATLDLGGIEAFFAKPETIPRYNPGHNHGRVLLRHLKGYELGPGGPKDPRRISEDSFSSWEGFSDDQEDTAKSGSASASRTTAARGADRESDSDIEIDYDNWEDSDDEFEVGKKKNGVAVEYVKGREYEVELFYKATPQSDYMQSMLEQILHLHVQEPLPGDILAFLTGQDEIETLQAELQSQAEKLVKTVPKMKVMPLYGALSAQAQQDVFEKVKEPFTRKIVLATNIAETSVTVSGVRFVVDCGKSKVKQYRVRLGMESLLAKPISRVSAIQRMGRAGREAKGKCFRLYTEDDYLNLDQDELPEILRCDVVEAVLKMKARGIEDVLAFPLMDSPNIPQMEKALVQLHMMGALDDAGKLTDAGRKMAQYPLPAAYGRVLVAAAEISSDVLLDIIDVISCLTTDSEVFLQPKSEEDQETTEESRSDIHGPQGIAGRGGDIVTLLTTMQRFASEKTDRAEWCRKRLVSVRAMKMAMQIRKQLRQLCVQQKLLKELPPPDPLPIGPVTPERAEVLLKAFLKAFAIKTALLGPDGNYVTTQGRNAITIHPSSSLYGQKKFEAIMFLDHVFTAKSYAKKVSPVQANWIEEAFES</sequence>
<dbReference type="InterPro" id="IPR027417">
    <property type="entry name" value="P-loop_NTPase"/>
</dbReference>
<accession>A0A1L7WCQ5</accession>
<evidence type="ECO:0000256" key="4">
    <source>
        <dbReference type="ARBA" id="ARBA00022806"/>
    </source>
</evidence>
<feature type="region of interest" description="Disordered" evidence="7">
    <location>
        <begin position="738"/>
        <end position="761"/>
    </location>
</feature>
<dbReference type="InterPro" id="IPR001650">
    <property type="entry name" value="Helicase_C-like"/>
</dbReference>
<dbReference type="FunFam" id="3.40.50.300:FF:000145">
    <property type="entry name" value="probable ATP-dependent RNA helicase DHX40"/>
    <property type="match status" value="1"/>
</dbReference>
<feature type="region of interest" description="Disordered" evidence="7">
    <location>
        <begin position="103"/>
        <end position="131"/>
    </location>
</feature>
<dbReference type="GO" id="GO:0003725">
    <property type="term" value="F:double-stranded RNA binding"/>
    <property type="evidence" value="ECO:0007669"/>
    <property type="project" value="TreeGrafter"/>
</dbReference>
<dbReference type="SMART" id="SM00490">
    <property type="entry name" value="HELICc"/>
    <property type="match status" value="1"/>
</dbReference>
<dbReference type="PANTHER" id="PTHR18934:SF118">
    <property type="entry name" value="ATP-DEPENDENT RNA HELICASE DHX33"/>
    <property type="match status" value="1"/>
</dbReference>
<comment type="catalytic activity">
    <reaction evidence="6">
        <text>ATP + H2O = ADP + phosphate + H(+)</text>
        <dbReference type="Rhea" id="RHEA:13065"/>
        <dbReference type="ChEBI" id="CHEBI:15377"/>
        <dbReference type="ChEBI" id="CHEBI:15378"/>
        <dbReference type="ChEBI" id="CHEBI:30616"/>
        <dbReference type="ChEBI" id="CHEBI:43474"/>
        <dbReference type="ChEBI" id="CHEBI:456216"/>
        <dbReference type="EC" id="3.6.4.13"/>
    </reaction>
</comment>
<feature type="region of interest" description="Disordered" evidence="7">
    <location>
        <begin position="1"/>
        <end position="86"/>
    </location>
</feature>
<name>A0A1L7WCQ5_9HELO</name>
<keyword evidence="5" id="KW-0067">ATP-binding</keyword>
<dbReference type="GO" id="GO:0005730">
    <property type="term" value="C:nucleolus"/>
    <property type="evidence" value="ECO:0007669"/>
    <property type="project" value="TreeGrafter"/>
</dbReference>
<reference evidence="10 11" key="1">
    <citation type="submission" date="2016-03" db="EMBL/GenBank/DDBJ databases">
        <authorList>
            <person name="Ploux O."/>
        </authorList>
    </citation>
    <scope>NUCLEOTIDE SEQUENCE [LARGE SCALE GENOMIC DNA]</scope>
    <source>
        <strain evidence="10 11">UAMH 11012</strain>
    </source>
</reference>
<dbReference type="InterPro" id="IPR014001">
    <property type="entry name" value="Helicase_ATP-bd"/>
</dbReference>
<dbReference type="SMART" id="SM00847">
    <property type="entry name" value="HA2"/>
    <property type="match status" value="1"/>
</dbReference>
<dbReference type="PROSITE" id="PS00690">
    <property type="entry name" value="DEAH_ATP_HELICASE"/>
    <property type="match status" value="1"/>
</dbReference>
<dbReference type="Gene3D" id="1.20.120.1080">
    <property type="match status" value="1"/>
</dbReference>
<feature type="compositionally biased region" description="Low complexity" evidence="7">
    <location>
        <begin position="402"/>
        <end position="414"/>
    </location>
</feature>
<dbReference type="CDD" id="cd17917">
    <property type="entry name" value="DEXHc_RHA-like"/>
    <property type="match status" value="1"/>
</dbReference>